<dbReference type="Gene3D" id="3.30.420.10">
    <property type="entry name" value="Ribonuclease H-like superfamily/Ribonuclease H"/>
    <property type="match status" value="1"/>
</dbReference>
<evidence type="ECO:0000256" key="1">
    <source>
        <dbReference type="SAM" id="MobiDB-lite"/>
    </source>
</evidence>
<dbReference type="InterPro" id="IPR036397">
    <property type="entry name" value="RNaseH_sf"/>
</dbReference>
<proteinExistence type="predicted"/>
<evidence type="ECO:0000313" key="2">
    <source>
        <dbReference type="Proteomes" id="UP000887540"/>
    </source>
</evidence>
<feature type="region of interest" description="Disordered" evidence="1">
    <location>
        <begin position="1"/>
        <end position="34"/>
    </location>
</feature>
<reference evidence="3" key="1">
    <citation type="submission" date="2022-11" db="UniProtKB">
        <authorList>
            <consortium name="WormBaseParasite"/>
        </authorList>
    </citation>
    <scope>IDENTIFICATION</scope>
</reference>
<sequence length="73" mass="8636">MVQPKPRHQPNRASLGGFEEPSRRKKIQQQDRAVPPLQEEWNRIPVDILRGLVESMPRRKKAVIKSKDYQTKY</sequence>
<evidence type="ECO:0000313" key="3">
    <source>
        <dbReference type="WBParaSite" id="ACRNAN_scaffold5321.g14164.t1"/>
    </source>
</evidence>
<dbReference type="AlphaFoldDB" id="A0A914E2N7"/>
<organism evidence="2 3">
    <name type="scientific">Acrobeloides nanus</name>
    <dbReference type="NCBI Taxonomy" id="290746"/>
    <lineage>
        <taxon>Eukaryota</taxon>
        <taxon>Metazoa</taxon>
        <taxon>Ecdysozoa</taxon>
        <taxon>Nematoda</taxon>
        <taxon>Chromadorea</taxon>
        <taxon>Rhabditida</taxon>
        <taxon>Tylenchina</taxon>
        <taxon>Cephalobomorpha</taxon>
        <taxon>Cephaloboidea</taxon>
        <taxon>Cephalobidae</taxon>
        <taxon>Acrobeloides</taxon>
    </lineage>
</organism>
<keyword evidence="2" id="KW-1185">Reference proteome</keyword>
<dbReference type="WBParaSite" id="ACRNAN_scaffold5321.g14164.t1">
    <property type="protein sequence ID" value="ACRNAN_scaffold5321.g14164.t1"/>
    <property type="gene ID" value="ACRNAN_scaffold5321.g14164"/>
</dbReference>
<feature type="compositionally biased region" description="Basic residues" evidence="1">
    <location>
        <begin position="1"/>
        <end position="10"/>
    </location>
</feature>
<protein>
    <submittedName>
        <fullName evidence="3">Uncharacterized protein</fullName>
    </submittedName>
</protein>
<name>A0A914E2N7_9BILA</name>
<dbReference type="GO" id="GO:0003676">
    <property type="term" value="F:nucleic acid binding"/>
    <property type="evidence" value="ECO:0007669"/>
    <property type="project" value="InterPro"/>
</dbReference>
<dbReference type="Proteomes" id="UP000887540">
    <property type="component" value="Unplaced"/>
</dbReference>
<accession>A0A914E2N7</accession>